<accession>A0A0F9GSM6</accession>
<reference evidence="1" key="1">
    <citation type="journal article" date="2015" name="Nature">
        <title>Complex archaea that bridge the gap between prokaryotes and eukaryotes.</title>
        <authorList>
            <person name="Spang A."/>
            <person name="Saw J.H."/>
            <person name="Jorgensen S.L."/>
            <person name="Zaremba-Niedzwiedzka K."/>
            <person name="Martijn J."/>
            <person name="Lind A.E."/>
            <person name="van Eijk R."/>
            <person name="Schleper C."/>
            <person name="Guy L."/>
            <person name="Ettema T.J."/>
        </authorList>
    </citation>
    <scope>NUCLEOTIDE SEQUENCE</scope>
</reference>
<dbReference type="AlphaFoldDB" id="A0A0F9GSM6"/>
<dbReference type="EMBL" id="LAZR01019131">
    <property type="protein sequence ID" value="KKL93646.1"/>
    <property type="molecule type" value="Genomic_DNA"/>
</dbReference>
<proteinExistence type="predicted"/>
<gene>
    <name evidence="1" type="ORF">LCGC14_1872590</name>
</gene>
<protein>
    <submittedName>
        <fullName evidence="1">Uncharacterized protein</fullName>
    </submittedName>
</protein>
<evidence type="ECO:0000313" key="1">
    <source>
        <dbReference type="EMBL" id="KKL93646.1"/>
    </source>
</evidence>
<comment type="caution">
    <text evidence="1">The sequence shown here is derived from an EMBL/GenBank/DDBJ whole genome shotgun (WGS) entry which is preliminary data.</text>
</comment>
<sequence length="128" mass="14430">MANITPTYTLFDKLPVILIEWDAFTANGDVGLAFDSWKTGNFYNHLFRGASCIITRTVAAAAFDVDVNVSLDDTKYEATNINNVTGPDVYVHEIPVGDNAEVKWRYWKIDIVAIGLNNNLKVQLWLYK</sequence>
<name>A0A0F9GSM6_9ZZZZ</name>
<organism evidence="1">
    <name type="scientific">marine sediment metagenome</name>
    <dbReference type="NCBI Taxonomy" id="412755"/>
    <lineage>
        <taxon>unclassified sequences</taxon>
        <taxon>metagenomes</taxon>
        <taxon>ecological metagenomes</taxon>
    </lineage>
</organism>